<feature type="non-terminal residue" evidence="2">
    <location>
        <position position="307"/>
    </location>
</feature>
<feature type="region of interest" description="Disordered" evidence="1">
    <location>
        <begin position="1"/>
        <end position="21"/>
    </location>
</feature>
<evidence type="ECO:0000313" key="2">
    <source>
        <dbReference type="EMBL" id="EUC62883.1"/>
    </source>
</evidence>
<proteinExistence type="predicted"/>
<feature type="compositionally biased region" description="Basic and acidic residues" evidence="1">
    <location>
        <begin position="124"/>
        <end position="134"/>
    </location>
</feature>
<feature type="compositionally biased region" description="Low complexity" evidence="1">
    <location>
        <begin position="52"/>
        <end position="69"/>
    </location>
</feature>
<dbReference type="Proteomes" id="UP000030108">
    <property type="component" value="Unassembled WGS sequence"/>
</dbReference>
<name>X8JIT8_9AGAM</name>
<feature type="compositionally biased region" description="Polar residues" evidence="1">
    <location>
        <begin position="242"/>
        <end position="285"/>
    </location>
</feature>
<dbReference type="EMBL" id="JATN01000317">
    <property type="protein sequence ID" value="EUC62883.1"/>
    <property type="molecule type" value="Genomic_DNA"/>
</dbReference>
<protein>
    <submittedName>
        <fullName evidence="2">Uncharacterized protein</fullName>
    </submittedName>
</protein>
<comment type="caution">
    <text evidence="2">The sequence shown here is derived from an EMBL/GenBank/DDBJ whole genome shotgun (WGS) entry which is preliminary data.</text>
</comment>
<feature type="compositionally biased region" description="Basic and acidic residues" evidence="1">
    <location>
        <begin position="1"/>
        <end position="10"/>
    </location>
</feature>
<feature type="region of interest" description="Disordered" evidence="1">
    <location>
        <begin position="113"/>
        <end position="307"/>
    </location>
</feature>
<evidence type="ECO:0000313" key="3">
    <source>
        <dbReference type="Proteomes" id="UP000030108"/>
    </source>
</evidence>
<gene>
    <name evidence="2" type="ORF">RSOL_461220</name>
</gene>
<feature type="region of interest" description="Disordered" evidence="1">
    <location>
        <begin position="47"/>
        <end position="69"/>
    </location>
</feature>
<sequence>MPVTRSDKIVNRSTHAPYPTHLPLSLPPTFDVDELFDWSKTLTSIESTNRRSLPPRYSSVASSSSTSPSEIERFFTPVHKYSPVTPGSSAVKLPLPTSSLALSFQPDIEKIQAVDSLGAPRTSPRSDKPVDRHHSPSKPSYRTKGPNPPAKPHQSCNEVYVAESESESEPESEPESESSDCYEDEQLEDENYCGHKDVLGPGSSSESGDEEDRMKGRQTKGGKDNKRRNTSRAKKTEKEMSGRTTKISRQASGNASKSTIPSQQARSTGRTPAKQGSSGSIQTWPESHEGDHESTPGNDDTPEQPWE</sequence>
<dbReference type="AlphaFoldDB" id="X8JIT8"/>
<evidence type="ECO:0000256" key="1">
    <source>
        <dbReference type="SAM" id="MobiDB-lite"/>
    </source>
</evidence>
<feature type="compositionally biased region" description="Basic residues" evidence="1">
    <location>
        <begin position="216"/>
        <end position="233"/>
    </location>
</feature>
<accession>X8JIT8</accession>
<reference evidence="3" key="1">
    <citation type="journal article" date="2014" name="Genome Announc.">
        <title>Draft genome sequence of the plant-pathogenic soil fungus Rhizoctonia solani anastomosis group 3 strain Rhs1AP.</title>
        <authorList>
            <person name="Cubeta M.A."/>
            <person name="Thomas E."/>
            <person name="Dean R.A."/>
            <person name="Jabaji S."/>
            <person name="Neate S.M."/>
            <person name="Tavantzis S."/>
            <person name="Toda T."/>
            <person name="Vilgalys R."/>
            <person name="Bharathan N."/>
            <person name="Fedorova-Abrams N."/>
            <person name="Pakala S.B."/>
            <person name="Pakala S.M."/>
            <person name="Zafar N."/>
            <person name="Joardar V."/>
            <person name="Losada L."/>
            <person name="Nierman W.C."/>
        </authorList>
    </citation>
    <scope>NUCLEOTIDE SEQUENCE [LARGE SCALE GENOMIC DNA]</scope>
    <source>
        <strain evidence="3">AG-3</strain>
    </source>
</reference>
<feature type="compositionally biased region" description="Acidic residues" evidence="1">
    <location>
        <begin position="164"/>
        <end position="191"/>
    </location>
</feature>
<organism evidence="2 3">
    <name type="scientific">Rhizoctonia solani AG-3 Rhs1AP</name>
    <dbReference type="NCBI Taxonomy" id="1086054"/>
    <lineage>
        <taxon>Eukaryota</taxon>
        <taxon>Fungi</taxon>
        <taxon>Dikarya</taxon>
        <taxon>Basidiomycota</taxon>
        <taxon>Agaricomycotina</taxon>
        <taxon>Agaricomycetes</taxon>
        <taxon>Cantharellales</taxon>
        <taxon>Ceratobasidiaceae</taxon>
        <taxon>Rhizoctonia</taxon>
    </lineage>
</organism>